<evidence type="ECO:0000256" key="1">
    <source>
        <dbReference type="SAM" id="Phobius"/>
    </source>
</evidence>
<gene>
    <name evidence="2" type="ORF">PFFCH_03809</name>
</gene>
<protein>
    <submittedName>
        <fullName evidence="2">Uncharacterized protein</fullName>
    </submittedName>
</protein>
<evidence type="ECO:0000313" key="3">
    <source>
        <dbReference type="Proteomes" id="UP000030656"/>
    </source>
</evidence>
<reference evidence="2 3" key="2">
    <citation type="submission" date="2013-02" db="EMBL/GenBank/DDBJ databases">
        <title>The Genome Sequence of Plasmodium falciparum FCH/4.</title>
        <authorList>
            <consortium name="The Broad Institute Genome Sequencing Platform"/>
            <consortium name="The Broad Institute Genome Sequencing Center for Infectious Disease"/>
            <person name="Neafsey D."/>
            <person name="Cheeseman I."/>
            <person name="Volkman S."/>
            <person name="Adams J."/>
            <person name="Walker B."/>
            <person name="Young S.K."/>
            <person name="Zeng Q."/>
            <person name="Gargeya S."/>
            <person name="Fitzgerald M."/>
            <person name="Haas B."/>
            <person name="Abouelleil A."/>
            <person name="Alvarado L."/>
            <person name="Arachchi H.M."/>
            <person name="Berlin A.M."/>
            <person name="Chapman S.B."/>
            <person name="Dewar J."/>
            <person name="Goldberg J."/>
            <person name="Griggs A."/>
            <person name="Gujja S."/>
            <person name="Hansen M."/>
            <person name="Howarth C."/>
            <person name="Imamovic A."/>
            <person name="Larimer J."/>
            <person name="McCowan C."/>
            <person name="Murphy C."/>
            <person name="Neiman D."/>
            <person name="Pearson M."/>
            <person name="Priest M."/>
            <person name="Roberts A."/>
            <person name="Saif S."/>
            <person name="Shea T."/>
            <person name="Sisk P."/>
            <person name="Sykes S."/>
            <person name="Wortman J."/>
            <person name="Nusbaum C."/>
            <person name="Birren B."/>
        </authorList>
    </citation>
    <scope>NUCLEOTIDE SEQUENCE [LARGE SCALE GENOMIC DNA]</scope>
    <source>
        <strain evidence="2 3">FCH/4</strain>
    </source>
</reference>
<keyword evidence="1" id="KW-0472">Membrane</keyword>
<feature type="transmembrane region" description="Helical" evidence="1">
    <location>
        <begin position="113"/>
        <end position="134"/>
    </location>
</feature>
<dbReference type="EMBL" id="KI928022">
    <property type="protein sequence ID" value="ETW28680.1"/>
    <property type="molecule type" value="Genomic_DNA"/>
</dbReference>
<reference evidence="2 3" key="1">
    <citation type="submission" date="2013-02" db="EMBL/GenBank/DDBJ databases">
        <title>The Genome Annotation of Plasmodium falciparum FCH/4.</title>
        <authorList>
            <consortium name="The Broad Institute Genome Sequencing Platform"/>
            <consortium name="The Broad Institute Genome Sequencing Center for Infectious Disease"/>
            <person name="Neafsey D."/>
            <person name="Hoffman S."/>
            <person name="Volkman S."/>
            <person name="Rosenthal P."/>
            <person name="Walker B."/>
            <person name="Young S.K."/>
            <person name="Zeng Q."/>
            <person name="Gargeya S."/>
            <person name="Fitzgerald M."/>
            <person name="Haas B."/>
            <person name="Abouelleil A."/>
            <person name="Allen A.W."/>
            <person name="Alvarado L."/>
            <person name="Arachchi H.M."/>
            <person name="Berlin A.M."/>
            <person name="Chapman S.B."/>
            <person name="Gainer-Dewar J."/>
            <person name="Goldberg J."/>
            <person name="Griggs A."/>
            <person name="Gujja S."/>
            <person name="Hansen M."/>
            <person name="Howarth C."/>
            <person name="Imamovic A."/>
            <person name="Ireland A."/>
            <person name="Larimer J."/>
            <person name="McCowan C."/>
            <person name="Murphy C."/>
            <person name="Pearson M."/>
            <person name="Poon T.W."/>
            <person name="Priest M."/>
            <person name="Roberts A."/>
            <person name="Saif S."/>
            <person name="Shea T."/>
            <person name="Sisk P."/>
            <person name="Sykes S."/>
            <person name="Wortman J."/>
            <person name="Nusbaum C."/>
            <person name="Birren B."/>
        </authorList>
    </citation>
    <scope>NUCLEOTIDE SEQUENCE [LARGE SCALE GENOMIC DNA]</scope>
    <source>
        <strain evidence="2 3">FCH/4</strain>
    </source>
</reference>
<keyword evidence="1" id="KW-0812">Transmembrane</keyword>
<name>A0A024VKE4_PLAFA</name>
<dbReference type="AlphaFoldDB" id="A0A024VKE4"/>
<accession>A0A024VKE4</accession>
<dbReference type="OrthoDB" id="1867012at2759"/>
<keyword evidence="1" id="KW-1133">Transmembrane helix</keyword>
<evidence type="ECO:0000313" key="2">
    <source>
        <dbReference type="EMBL" id="ETW28680.1"/>
    </source>
</evidence>
<feature type="transmembrane region" description="Helical" evidence="1">
    <location>
        <begin position="6"/>
        <end position="22"/>
    </location>
</feature>
<organism evidence="2 3">
    <name type="scientific">Plasmodium falciparum FCH/4</name>
    <dbReference type="NCBI Taxonomy" id="1036724"/>
    <lineage>
        <taxon>Eukaryota</taxon>
        <taxon>Sar</taxon>
        <taxon>Alveolata</taxon>
        <taxon>Apicomplexa</taxon>
        <taxon>Aconoidasida</taxon>
        <taxon>Haemosporida</taxon>
        <taxon>Plasmodiidae</taxon>
        <taxon>Plasmodium</taxon>
        <taxon>Plasmodium (Laverania)</taxon>
    </lineage>
</organism>
<proteinExistence type="predicted"/>
<dbReference type="Proteomes" id="UP000030656">
    <property type="component" value="Unassembled WGS sequence"/>
</dbReference>
<sequence>MKNKVVIIYFLVYITYVILAKSKNDLKVTKAYLRYGKNDQNIQNRKREKRTHMYLNNSSLLSSKNNNMNKTFFKYNKFIDQNNDKEYFMKTFFKNGNIIKFRYTHELWAKKNVYIYLWNAFLFLYHIMNIKFLHFTLKIWTIYK</sequence>